<dbReference type="RefSeq" id="WP_065271207.1">
    <property type="nucleotide sequence ID" value="NZ_CP015124.1"/>
</dbReference>
<accession>A0A1B0ZQ30</accession>
<dbReference type="OrthoDB" id="7817250at2"/>
<reference evidence="4 6" key="1">
    <citation type="submission" date="2016-04" db="EMBL/GenBank/DDBJ databases">
        <authorList>
            <person name="Evans L.H."/>
            <person name="Alamgir A."/>
            <person name="Owens N."/>
            <person name="Weber N.D."/>
            <person name="Virtaneva K."/>
            <person name="Barbian K."/>
            <person name="Babar A."/>
            <person name="Rosenke K."/>
        </authorList>
    </citation>
    <scope>NUCLEOTIDE SEQUENCE [LARGE SCALE GENOMIC DNA]</scope>
    <source>
        <strain evidence="4 6">JL2886</strain>
    </source>
</reference>
<evidence type="ECO:0000256" key="3">
    <source>
        <dbReference type="SAM" id="SignalP"/>
    </source>
</evidence>
<dbReference type="InterPro" id="IPR009742">
    <property type="entry name" value="Curlin_rpt"/>
</dbReference>
<evidence type="ECO:0000313" key="4">
    <source>
        <dbReference type="EMBL" id="ANP36198.1"/>
    </source>
</evidence>
<protein>
    <recommendedName>
        <fullName evidence="8">Curlin</fullName>
    </recommendedName>
</protein>
<evidence type="ECO:0008006" key="8">
    <source>
        <dbReference type="Google" id="ProtNLM"/>
    </source>
</evidence>
<evidence type="ECO:0000313" key="7">
    <source>
        <dbReference type="Proteomes" id="UP001218364"/>
    </source>
</evidence>
<dbReference type="Proteomes" id="UP000092565">
    <property type="component" value="Chromosome"/>
</dbReference>
<dbReference type="EMBL" id="CP015124">
    <property type="protein sequence ID" value="ANP36198.1"/>
    <property type="molecule type" value="Genomic_DNA"/>
</dbReference>
<dbReference type="GO" id="GO:0007155">
    <property type="term" value="P:cell adhesion"/>
    <property type="evidence" value="ECO:0007669"/>
    <property type="project" value="InterPro"/>
</dbReference>
<dbReference type="AlphaFoldDB" id="A0A1B0ZQ30"/>
<evidence type="ECO:0000256" key="1">
    <source>
        <dbReference type="ARBA" id="ARBA00009766"/>
    </source>
</evidence>
<evidence type="ECO:0000256" key="2">
    <source>
        <dbReference type="ARBA" id="ARBA00022729"/>
    </source>
</evidence>
<reference evidence="5 7" key="2">
    <citation type="submission" date="2023-02" db="EMBL/GenBank/DDBJ databases">
        <title>Population genomics of bacteria associated with diatom.</title>
        <authorList>
            <person name="Xie J."/>
            <person name="Wang H."/>
        </authorList>
    </citation>
    <scope>NUCLEOTIDE SEQUENCE [LARGE SCALE GENOMIC DNA]</scope>
    <source>
        <strain evidence="5 7">PT47_8</strain>
    </source>
</reference>
<dbReference type="Proteomes" id="UP001218364">
    <property type="component" value="Unassembled WGS sequence"/>
</dbReference>
<keyword evidence="6" id="KW-1185">Reference proteome</keyword>
<feature type="signal peptide" evidence="3">
    <location>
        <begin position="1"/>
        <end position="17"/>
    </location>
</feature>
<dbReference type="EMBL" id="JARCJK010000007">
    <property type="protein sequence ID" value="MDE4166904.1"/>
    <property type="molecule type" value="Genomic_DNA"/>
</dbReference>
<evidence type="ECO:0000313" key="6">
    <source>
        <dbReference type="Proteomes" id="UP000092565"/>
    </source>
</evidence>
<gene>
    <name evidence="4" type="ORF">JL2886_01279</name>
    <name evidence="5" type="ORF">PXK24_14500</name>
</gene>
<proteinExistence type="inferred from homology"/>
<dbReference type="Pfam" id="PF07012">
    <property type="entry name" value="Curlin_rpt"/>
    <property type="match status" value="1"/>
</dbReference>
<name>A0A1B0ZQ30_9RHOB</name>
<organism evidence="4 6">
    <name type="scientific">Phaeobacter gallaeciensis</name>
    <dbReference type="NCBI Taxonomy" id="60890"/>
    <lineage>
        <taxon>Bacteria</taxon>
        <taxon>Pseudomonadati</taxon>
        <taxon>Pseudomonadota</taxon>
        <taxon>Alphaproteobacteria</taxon>
        <taxon>Rhodobacterales</taxon>
        <taxon>Roseobacteraceae</taxon>
        <taxon>Phaeobacter</taxon>
    </lineage>
</organism>
<sequence>MRILVLLSVLLPVAAAAQDNLVFIDQIGLENEALIDQVGSGNQLGLDTDVALQEGYYNSLIVTQTGADNQVGTIGRGFEQSGNSQTPTIFNQVDITQDSNSNLVGEVLQAATGAIPSGANRLFILQGQSGSGDGNQIITVIQEQLDGMPGQIAQIEQTGTENTLLRVEQRSETAAQFAENIIRARFTGSYNGRGQLTGPALLSRALDNALIQRIGYDNMGANGNEMDLTVSGDFNRFGIFQGGRRNSVGFVTITGDTNEVGLRQDGLQNDITMSTVAGDENRVGVGQIGTNRAWVELTGFSNRNDILGLQEGTNDLEFYVEGTGNIASADQNYLSGLGGGNAAEFRILGDNNFLDLLQQGQNTAVFLVEGDLNNAAPASFTGVAASDPGLTPGFFKQLGFGNDATTSITGDANLVAAVQDGDANGFTVIIVGNTNQAAVAQRGNANDAWISQNGTGNTAAIIQ</sequence>
<dbReference type="GO" id="GO:0009289">
    <property type="term" value="C:pilus"/>
    <property type="evidence" value="ECO:0007669"/>
    <property type="project" value="InterPro"/>
</dbReference>
<evidence type="ECO:0000313" key="5">
    <source>
        <dbReference type="EMBL" id="MDE4166904.1"/>
    </source>
</evidence>
<feature type="chain" id="PRO_5008518000" description="Curlin" evidence="3">
    <location>
        <begin position="18"/>
        <end position="463"/>
    </location>
</feature>
<keyword evidence="2 3" id="KW-0732">Signal</keyword>
<comment type="similarity">
    <text evidence="1">Belongs to the CsgA/CsgB family.</text>
</comment>